<organism evidence="1">
    <name type="scientific">Siphoviridae sp. ctouo22</name>
    <dbReference type="NCBI Taxonomy" id="2826463"/>
    <lineage>
        <taxon>Viruses</taxon>
        <taxon>Duplodnaviria</taxon>
        <taxon>Heunggongvirae</taxon>
        <taxon>Uroviricota</taxon>
        <taxon>Caudoviricetes</taxon>
    </lineage>
</organism>
<dbReference type="GO" id="GO:0016853">
    <property type="term" value="F:isomerase activity"/>
    <property type="evidence" value="ECO:0007669"/>
    <property type="project" value="UniProtKB-KW"/>
</dbReference>
<name>A0A8S5MRE6_9CAUD</name>
<sequence>MKRKLTAVLLAGIMATSVTACSTASTVNYNLNKEADEFNVYRKITVTNARTDTIMLQAEGYMSLSNNSSSELVMTIKTGEDTYFKDYIYLNDWTCYVMEQTEPNTVDKYHYELVFYPERIIPNVEIK</sequence>
<dbReference type="EMBL" id="BK014969">
    <property type="protein sequence ID" value="DAD84925.1"/>
    <property type="molecule type" value="Genomic_DNA"/>
</dbReference>
<dbReference type="InterPro" id="IPR058243">
    <property type="entry name" value="Phage_VG64"/>
</dbReference>
<dbReference type="PROSITE" id="PS51257">
    <property type="entry name" value="PROKAR_LIPOPROTEIN"/>
    <property type="match status" value="1"/>
</dbReference>
<proteinExistence type="predicted"/>
<evidence type="ECO:0000313" key="1">
    <source>
        <dbReference type="EMBL" id="DAD84925.1"/>
    </source>
</evidence>
<protein>
    <submittedName>
        <fullName evidence="1">Putative peptidyl-prolyl cis-trans isomerase</fullName>
    </submittedName>
</protein>
<dbReference type="Pfam" id="PF25682">
    <property type="entry name" value="Phage_VG64"/>
    <property type="match status" value="1"/>
</dbReference>
<keyword evidence="1" id="KW-0413">Isomerase</keyword>
<accession>A0A8S5MRE6</accession>
<reference evidence="1" key="1">
    <citation type="journal article" date="2021" name="Proc. Natl. Acad. Sci. U.S.A.">
        <title>A Catalog of Tens of Thousands of Viruses from Human Metagenomes Reveals Hidden Associations with Chronic Diseases.</title>
        <authorList>
            <person name="Tisza M.J."/>
            <person name="Buck C.B."/>
        </authorList>
    </citation>
    <scope>NUCLEOTIDE SEQUENCE</scope>
    <source>
        <strain evidence="1">Ctouo22</strain>
    </source>
</reference>